<dbReference type="RefSeq" id="XP_046011548.1">
    <property type="nucleotide sequence ID" value="XM_046154226.1"/>
</dbReference>
<organism evidence="1 2">
    <name type="scientific">Microdochium trichocladiopsis</name>
    <dbReference type="NCBI Taxonomy" id="1682393"/>
    <lineage>
        <taxon>Eukaryota</taxon>
        <taxon>Fungi</taxon>
        <taxon>Dikarya</taxon>
        <taxon>Ascomycota</taxon>
        <taxon>Pezizomycotina</taxon>
        <taxon>Sordariomycetes</taxon>
        <taxon>Xylariomycetidae</taxon>
        <taxon>Xylariales</taxon>
        <taxon>Microdochiaceae</taxon>
        <taxon>Microdochium</taxon>
    </lineage>
</organism>
<reference evidence="1" key="1">
    <citation type="journal article" date="2021" name="Nat. Commun.">
        <title>Genetic determinants of endophytism in the Arabidopsis root mycobiome.</title>
        <authorList>
            <person name="Mesny F."/>
            <person name="Miyauchi S."/>
            <person name="Thiergart T."/>
            <person name="Pickel B."/>
            <person name="Atanasova L."/>
            <person name="Karlsson M."/>
            <person name="Huettel B."/>
            <person name="Barry K.W."/>
            <person name="Haridas S."/>
            <person name="Chen C."/>
            <person name="Bauer D."/>
            <person name="Andreopoulos W."/>
            <person name="Pangilinan J."/>
            <person name="LaButti K."/>
            <person name="Riley R."/>
            <person name="Lipzen A."/>
            <person name="Clum A."/>
            <person name="Drula E."/>
            <person name="Henrissat B."/>
            <person name="Kohler A."/>
            <person name="Grigoriev I.V."/>
            <person name="Martin F.M."/>
            <person name="Hacquard S."/>
        </authorList>
    </citation>
    <scope>NUCLEOTIDE SEQUENCE</scope>
    <source>
        <strain evidence="1">MPI-CAGE-CH-0230</strain>
    </source>
</reference>
<gene>
    <name evidence="1" type="ORF">B0I36DRAFT_325361</name>
</gene>
<evidence type="ECO:0000313" key="2">
    <source>
        <dbReference type="Proteomes" id="UP000756346"/>
    </source>
</evidence>
<keyword evidence="2" id="KW-1185">Reference proteome</keyword>
<dbReference type="Pfam" id="PF09996">
    <property type="entry name" value="DUF2237"/>
    <property type="match status" value="1"/>
</dbReference>
<dbReference type="PANTHER" id="PTHR37466:SF1">
    <property type="entry name" value="SLR1628 PROTEIN"/>
    <property type="match status" value="1"/>
</dbReference>
<dbReference type="OrthoDB" id="1517790at2759"/>
<accession>A0A9P9BPM3</accession>
<dbReference type="Gene3D" id="3.30.56.110">
    <property type="entry name" value="Protein of unknown function DUF2237"/>
    <property type="match status" value="1"/>
</dbReference>
<dbReference type="PANTHER" id="PTHR37466">
    <property type="entry name" value="SLR1628 PROTEIN"/>
    <property type="match status" value="1"/>
</dbReference>
<dbReference type="GeneID" id="70183772"/>
<name>A0A9P9BPM3_9PEZI</name>
<protein>
    <submittedName>
        <fullName evidence="1">Uncharacterized protein</fullName>
    </submittedName>
</protein>
<dbReference type="Proteomes" id="UP000756346">
    <property type="component" value="Unassembled WGS sequence"/>
</dbReference>
<evidence type="ECO:0000313" key="1">
    <source>
        <dbReference type="EMBL" id="KAH7029260.1"/>
    </source>
</evidence>
<comment type="caution">
    <text evidence="1">The sequence shown here is derived from an EMBL/GenBank/DDBJ whole genome shotgun (WGS) entry which is preliminary data.</text>
</comment>
<proteinExistence type="predicted"/>
<sequence>MASSFNVLRQPLKLFSQQPMTGYFRDGYCRTTTAANGAPGGPVMSDPGNHAVAGVVTDEFLDFSASRGNDLRSVGLMGGCRWCLCTARWLEAYQAYRAGKISEMGVPRVDLESTEDSALRKVDLETLRRFEVRHRDA</sequence>
<dbReference type="EMBL" id="JAGTJQ010000006">
    <property type="protein sequence ID" value="KAH7029260.1"/>
    <property type="molecule type" value="Genomic_DNA"/>
</dbReference>
<dbReference type="InterPro" id="IPR018714">
    <property type="entry name" value="DUF2237"/>
</dbReference>
<dbReference type="AlphaFoldDB" id="A0A9P9BPM3"/>